<keyword evidence="2" id="KW-1185">Reference proteome</keyword>
<organism evidence="1 2">
    <name type="scientific">Ottowia thiooxydans</name>
    <dbReference type="NCBI Taxonomy" id="219182"/>
    <lineage>
        <taxon>Bacteria</taxon>
        <taxon>Pseudomonadati</taxon>
        <taxon>Pseudomonadota</taxon>
        <taxon>Betaproteobacteria</taxon>
        <taxon>Burkholderiales</taxon>
        <taxon>Comamonadaceae</taxon>
        <taxon>Ottowia</taxon>
    </lineage>
</organism>
<dbReference type="Pfam" id="PF04267">
    <property type="entry name" value="SoxD"/>
    <property type="match status" value="1"/>
</dbReference>
<gene>
    <name evidence="1" type="ORF">ABIE13_000107</name>
</gene>
<dbReference type="EC" id="1.5.3.1" evidence="1"/>
<evidence type="ECO:0000313" key="1">
    <source>
        <dbReference type="EMBL" id="MET4575010.1"/>
    </source>
</evidence>
<comment type="caution">
    <text evidence="1">The sequence shown here is derived from an EMBL/GenBank/DDBJ whole genome shotgun (WGS) entry which is preliminary data.</text>
</comment>
<dbReference type="Gene3D" id="3.30.2270.10">
    <property type="entry name" value="Folate-binding superfamily"/>
    <property type="match status" value="1"/>
</dbReference>
<dbReference type="EMBL" id="JBEPSH010000001">
    <property type="protein sequence ID" value="MET4575010.1"/>
    <property type="molecule type" value="Genomic_DNA"/>
</dbReference>
<name>A0ABV2Q2R5_9BURK</name>
<dbReference type="GO" id="GO:0008115">
    <property type="term" value="F:sarcosine oxidase activity"/>
    <property type="evidence" value="ECO:0007669"/>
    <property type="project" value="UniProtKB-EC"/>
</dbReference>
<proteinExistence type="predicted"/>
<sequence>MSVAPALNPTRIDFKMQLIPCPWCGPRNENEFVYQGDAKILRPLDPSAASDEEWTSYLYLRDNPRGMHREHWNHRYGCRQWFELERNTLDHTAIALTSIVTPKETS</sequence>
<reference evidence="1 2" key="1">
    <citation type="submission" date="2024-06" db="EMBL/GenBank/DDBJ databases">
        <title>Sorghum-associated microbial communities from plants grown in Nebraska, USA.</title>
        <authorList>
            <person name="Schachtman D."/>
        </authorList>
    </citation>
    <scope>NUCLEOTIDE SEQUENCE [LARGE SCALE GENOMIC DNA]</scope>
    <source>
        <strain evidence="1 2">2709</strain>
    </source>
</reference>
<evidence type="ECO:0000313" key="2">
    <source>
        <dbReference type="Proteomes" id="UP001549320"/>
    </source>
</evidence>
<accession>A0ABV2Q2R5</accession>
<protein>
    <submittedName>
        <fullName evidence="1">Sarcosine oxidase subunit delta</fullName>
        <ecNumber evidence="1">1.5.3.1</ecNumber>
    </submittedName>
</protein>
<keyword evidence="1" id="KW-0560">Oxidoreductase</keyword>
<dbReference type="InterPro" id="IPR006279">
    <property type="entry name" value="SoxD"/>
</dbReference>
<dbReference type="Proteomes" id="UP001549320">
    <property type="component" value="Unassembled WGS sequence"/>
</dbReference>
<dbReference type="InterPro" id="IPR038561">
    <property type="entry name" value="SoxD_sf"/>
</dbReference>